<reference evidence="2 3" key="1">
    <citation type="submission" date="2017-06" db="EMBL/GenBank/DDBJ databases">
        <title>Cultured bacterium strain Saccharothrix yanglingensis Hhs.015.</title>
        <authorList>
            <person name="Xia Y."/>
        </authorList>
    </citation>
    <scope>NUCLEOTIDE SEQUENCE [LARGE SCALE GENOMIC DNA]</scope>
    <source>
        <strain evidence="2 3">Hhs.015</strain>
    </source>
</reference>
<protein>
    <submittedName>
        <fullName evidence="2">Transcriptional regulator</fullName>
    </submittedName>
</protein>
<dbReference type="Pfam" id="PF13560">
    <property type="entry name" value="HTH_31"/>
    <property type="match status" value="1"/>
</dbReference>
<sequence length="283" mass="31587">MTPKQRRLARRLRRLRLKSGLGLEDAAAHLGCKQPKITELEACQLGAKPDEVRALCELYGAGRATVESMVILARTAKSPGWYQVYDESANPENIDFVELETDAVSVSNFEIDLIPGLLQTEDYCRSVIRAANPGITGEVLDQRVELRVKRQDRVLRGELDVWAVVTEDAPLRPVGGREAHVAQLTRLPGLVSLPNVQFQVIPVRTGEHIAMGVPFDCFRFDDGYGTVAIDHLSGTLFLEEESDVERYRPAFRHLCGAALNPQDSLALLRKYTEEGHGSWEQRI</sequence>
<dbReference type="Gene3D" id="1.10.260.40">
    <property type="entry name" value="lambda repressor-like DNA-binding domains"/>
    <property type="match status" value="1"/>
</dbReference>
<proteinExistence type="predicted"/>
<dbReference type="EMBL" id="NSDM01000011">
    <property type="protein sequence ID" value="MDQ2587123.1"/>
    <property type="molecule type" value="Genomic_DNA"/>
</dbReference>
<evidence type="ECO:0000313" key="2">
    <source>
        <dbReference type="EMBL" id="MDQ2587123.1"/>
    </source>
</evidence>
<organism evidence="2 3">
    <name type="scientific">Saccharothrix yanglingensis</name>
    <dbReference type="NCBI Taxonomy" id="659496"/>
    <lineage>
        <taxon>Bacteria</taxon>
        <taxon>Bacillati</taxon>
        <taxon>Actinomycetota</taxon>
        <taxon>Actinomycetes</taxon>
        <taxon>Pseudonocardiales</taxon>
        <taxon>Pseudonocardiaceae</taxon>
        <taxon>Saccharothrix</taxon>
    </lineage>
</organism>
<dbReference type="InterPro" id="IPR001387">
    <property type="entry name" value="Cro/C1-type_HTH"/>
</dbReference>
<dbReference type="Pfam" id="PF19054">
    <property type="entry name" value="DUF5753"/>
    <property type="match status" value="1"/>
</dbReference>
<dbReference type="SMART" id="SM00530">
    <property type="entry name" value="HTH_XRE"/>
    <property type="match status" value="1"/>
</dbReference>
<dbReference type="InterPro" id="IPR043917">
    <property type="entry name" value="DUF5753"/>
</dbReference>
<dbReference type="InterPro" id="IPR010982">
    <property type="entry name" value="Lambda_DNA-bd_dom_sf"/>
</dbReference>
<evidence type="ECO:0000259" key="1">
    <source>
        <dbReference type="SMART" id="SM00530"/>
    </source>
</evidence>
<dbReference type="Proteomes" id="UP001225605">
    <property type="component" value="Unassembled WGS sequence"/>
</dbReference>
<keyword evidence="3" id="KW-1185">Reference proteome</keyword>
<evidence type="ECO:0000313" key="3">
    <source>
        <dbReference type="Proteomes" id="UP001225605"/>
    </source>
</evidence>
<comment type="caution">
    <text evidence="2">The sequence shown here is derived from an EMBL/GenBank/DDBJ whole genome shotgun (WGS) entry which is preliminary data.</text>
</comment>
<accession>A0ABU0X4Q4</accession>
<dbReference type="SUPFAM" id="SSF47413">
    <property type="entry name" value="lambda repressor-like DNA-binding domains"/>
    <property type="match status" value="1"/>
</dbReference>
<name>A0ABU0X4Q4_9PSEU</name>
<feature type="domain" description="HTH cro/C1-type" evidence="1">
    <location>
        <begin position="11"/>
        <end position="66"/>
    </location>
</feature>
<gene>
    <name evidence="2" type="ORF">CKY47_24680</name>
</gene>